<dbReference type="RefSeq" id="WP_246038005.1">
    <property type="nucleotide sequence ID" value="NZ_RJKM01000001.1"/>
</dbReference>
<feature type="transmembrane region" description="Helical" evidence="2">
    <location>
        <begin position="88"/>
        <end position="109"/>
    </location>
</feature>
<evidence type="ECO:0000256" key="2">
    <source>
        <dbReference type="SAM" id="Phobius"/>
    </source>
</evidence>
<keyword evidence="2" id="KW-0472">Membrane</keyword>
<feature type="region of interest" description="Disordered" evidence="1">
    <location>
        <begin position="224"/>
        <end position="260"/>
    </location>
</feature>
<keyword evidence="2" id="KW-1133">Transmembrane helix</keyword>
<dbReference type="InterPro" id="IPR009339">
    <property type="entry name" value="DUF998"/>
</dbReference>
<sequence>MLPAELAPTRSPARFVALAGAVAVLLTVALVGGMDVYQLGESTRHLRRTISEYALGPQRWVFDTAVLLLVSGSVAVLAVLVRHGVAKWNSVGSVAFAAWSVGLTLVVIFPKNNWAIGPSMSGSIHRFGSLLAFVALPVAAVLLARPWRRDPVWGAHARWTFRFGVLSALAFTPILYAIGVNAVVGTSWWRVIPLGYVERLLVLTEVVAVLVAAVWAVAVAHRPATPDPPAAPDPLVTPDPPATPDRPGGAQEYRPSSTSL</sequence>
<evidence type="ECO:0000313" key="4">
    <source>
        <dbReference type="Proteomes" id="UP000268727"/>
    </source>
</evidence>
<comment type="caution">
    <text evidence="3">The sequence shown here is derived from an EMBL/GenBank/DDBJ whole genome shotgun (WGS) entry which is preliminary data.</text>
</comment>
<feature type="transmembrane region" description="Helical" evidence="2">
    <location>
        <begin position="200"/>
        <end position="220"/>
    </location>
</feature>
<accession>A0A3N1HFX6</accession>
<evidence type="ECO:0000313" key="3">
    <source>
        <dbReference type="EMBL" id="ROP41385.1"/>
    </source>
</evidence>
<keyword evidence="2" id="KW-0812">Transmembrane</keyword>
<dbReference type="Proteomes" id="UP000268727">
    <property type="component" value="Unassembled WGS sequence"/>
</dbReference>
<name>A0A3N1HFX6_9PSEU</name>
<protein>
    <submittedName>
        <fullName evidence="3">Uncharacterized protein DUF998</fullName>
    </submittedName>
</protein>
<organism evidence="3 4">
    <name type="scientific">Saccharothrix texasensis</name>
    <dbReference type="NCBI Taxonomy" id="103734"/>
    <lineage>
        <taxon>Bacteria</taxon>
        <taxon>Bacillati</taxon>
        <taxon>Actinomycetota</taxon>
        <taxon>Actinomycetes</taxon>
        <taxon>Pseudonocardiales</taxon>
        <taxon>Pseudonocardiaceae</taxon>
        <taxon>Saccharothrix</taxon>
    </lineage>
</organism>
<dbReference type="EMBL" id="RJKM01000001">
    <property type="protein sequence ID" value="ROP41385.1"/>
    <property type="molecule type" value="Genomic_DNA"/>
</dbReference>
<dbReference type="Pfam" id="PF06197">
    <property type="entry name" value="DUF998"/>
    <property type="match status" value="1"/>
</dbReference>
<proteinExistence type="predicted"/>
<dbReference type="AlphaFoldDB" id="A0A3N1HFX6"/>
<reference evidence="3 4" key="1">
    <citation type="submission" date="2018-11" db="EMBL/GenBank/DDBJ databases">
        <title>Sequencing the genomes of 1000 actinobacteria strains.</title>
        <authorList>
            <person name="Klenk H.-P."/>
        </authorList>
    </citation>
    <scope>NUCLEOTIDE SEQUENCE [LARGE SCALE GENOMIC DNA]</scope>
    <source>
        <strain evidence="3 4">DSM 44231</strain>
    </source>
</reference>
<feature type="transmembrane region" description="Helical" evidence="2">
    <location>
        <begin position="129"/>
        <end position="147"/>
    </location>
</feature>
<evidence type="ECO:0000256" key="1">
    <source>
        <dbReference type="SAM" id="MobiDB-lite"/>
    </source>
</evidence>
<gene>
    <name evidence="3" type="ORF">EDD40_6814</name>
</gene>
<feature type="compositionally biased region" description="Pro residues" evidence="1">
    <location>
        <begin position="225"/>
        <end position="244"/>
    </location>
</feature>
<keyword evidence="4" id="KW-1185">Reference proteome</keyword>
<feature type="transmembrane region" description="Helical" evidence="2">
    <location>
        <begin position="159"/>
        <end position="180"/>
    </location>
</feature>
<feature type="transmembrane region" description="Helical" evidence="2">
    <location>
        <begin position="60"/>
        <end position="81"/>
    </location>
</feature>
<feature type="transmembrane region" description="Helical" evidence="2">
    <location>
        <begin position="15"/>
        <end position="40"/>
    </location>
</feature>